<reference evidence="2" key="1">
    <citation type="submission" date="2018-09" db="EMBL/GenBank/DDBJ databases">
        <authorList>
            <person name="Kim I."/>
        </authorList>
    </citation>
    <scope>NUCLEOTIDE SEQUENCE [LARGE SCALE GENOMIC DNA]</scope>
    <source>
        <strain evidence="2">DD4a</strain>
    </source>
</reference>
<dbReference type="Pfam" id="PF19696">
    <property type="entry name" value="DUF6196"/>
    <property type="match status" value="1"/>
</dbReference>
<dbReference type="Proteomes" id="UP000265742">
    <property type="component" value="Unassembled WGS sequence"/>
</dbReference>
<dbReference type="RefSeq" id="WP_119482462.1">
    <property type="nucleotide sequence ID" value="NZ_QXTG01000002.1"/>
</dbReference>
<proteinExistence type="predicted"/>
<evidence type="ECO:0000313" key="1">
    <source>
        <dbReference type="EMBL" id="RIX28152.1"/>
    </source>
</evidence>
<dbReference type="EMBL" id="QXTG01000002">
    <property type="protein sequence ID" value="RIX28152.1"/>
    <property type="molecule type" value="Genomic_DNA"/>
</dbReference>
<sequence>MVSVSHETPDETRTRLRGVLGLAEMVVLPGTWSFFESPRDRPPVLDEDLLAVVRDETSWSVLRPADEDGEDGRERFGVFSFHFPDGVDNSGFVGWLASALKEELGTGVFVVCGSNGDRGGVYDYWGCPRELLDDAVSAVHRLAIA</sequence>
<comment type="caution">
    <text evidence="1">The sequence shown here is derived from an EMBL/GenBank/DDBJ whole genome shotgun (WGS) entry which is preliminary data.</text>
</comment>
<dbReference type="AlphaFoldDB" id="A0A3A1TV94"/>
<accession>A0A3A1TV94</accession>
<name>A0A3A1TV94_9MICO</name>
<dbReference type="OrthoDB" id="8448684at2"/>
<evidence type="ECO:0000313" key="2">
    <source>
        <dbReference type="Proteomes" id="UP000265742"/>
    </source>
</evidence>
<gene>
    <name evidence="1" type="ORF">D1781_11765</name>
</gene>
<protein>
    <submittedName>
        <fullName evidence="1">Uncharacterized protein</fullName>
    </submittedName>
</protein>
<organism evidence="1 2">
    <name type="scientific">Amnibacterium setariae</name>
    <dbReference type="NCBI Taxonomy" id="2306585"/>
    <lineage>
        <taxon>Bacteria</taxon>
        <taxon>Bacillati</taxon>
        <taxon>Actinomycetota</taxon>
        <taxon>Actinomycetes</taxon>
        <taxon>Micrococcales</taxon>
        <taxon>Microbacteriaceae</taxon>
        <taxon>Amnibacterium</taxon>
    </lineage>
</organism>
<keyword evidence="2" id="KW-1185">Reference proteome</keyword>
<dbReference type="InterPro" id="IPR045674">
    <property type="entry name" value="DUF6196"/>
</dbReference>